<sequence>MGHMDLTQQQHLSSKINHQTGHNSDTTTSNTSPMPMSFNSVNVLANFTTKYHPSQWPFLVDSVTKHATYTLFDNKPIHFLNQEYVADILTILLAVTLVSLGSFATIEQPENALDPNPNHPLFDQTDKDKRSSLSDAETNIITTKTALTLPFIAGTLLVGLYFGIQKVDSNTISRGLNLLNLPLLFSSVTYTTGYLINLLLRHACYECDVSSLEINPRYRFSISKDIEIHPSGPEEGLDMPDDNKLLRILKEEKLNELRTDIKKKDQISNFYYNSSDFIALSSGAVMTAAFHFFNGSENWILNNTLGSCAVIYGMSNLTTPNFTPAVVLLVLFFVYDIYFVFGSEVMIKVATTVQMPAKLLVPRNVSSELQTINCALLGLGDIVLPGSFISLCLRYDLFKFHEKNPKTSFYHLQSYPKVYFTTALVGYIIGLTTTVGVLHIYHHGQPALLYLSPSLLISVFSVAAYRGEIPDLFSYYENSGSSVSKYTISKKSGKGKGILELEFDSDIEDDDEDYVLDSDKGDVEVNEDDEGNE</sequence>
<accession>A0ACB5T390</accession>
<dbReference type="EMBL" id="BSXS01002835">
    <property type="protein sequence ID" value="GME79954.1"/>
    <property type="molecule type" value="Genomic_DNA"/>
</dbReference>
<evidence type="ECO:0000313" key="2">
    <source>
        <dbReference type="Proteomes" id="UP001165064"/>
    </source>
</evidence>
<comment type="caution">
    <text evidence="1">The sequence shown here is derived from an EMBL/GenBank/DDBJ whole genome shotgun (WGS) entry which is preliminary data.</text>
</comment>
<evidence type="ECO:0000313" key="1">
    <source>
        <dbReference type="EMBL" id="GME79954.1"/>
    </source>
</evidence>
<gene>
    <name evidence="1" type="ORF">Amon02_000421300</name>
</gene>
<protein>
    <submittedName>
        <fullName evidence="1">Unnamed protein product</fullName>
    </submittedName>
</protein>
<keyword evidence="2" id="KW-1185">Reference proteome</keyword>
<reference evidence="1" key="1">
    <citation type="submission" date="2023-04" db="EMBL/GenBank/DDBJ databases">
        <title>Ambrosiozyma monospora NBRC 10751.</title>
        <authorList>
            <person name="Ichikawa N."/>
            <person name="Sato H."/>
            <person name="Tonouchi N."/>
        </authorList>
    </citation>
    <scope>NUCLEOTIDE SEQUENCE</scope>
    <source>
        <strain evidence="1">NBRC 10751</strain>
    </source>
</reference>
<name>A0ACB5T390_AMBMO</name>
<proteinExistence type="predicted"/>
<dbReference type="Proteomes" id="UP001165064">
    <property type="component" value="Unassembled WGS sequence"/>
</dbReference>
<organism evidence="1 2">
    <name type="scientific">Ambrosiozyma monospora</name>
    <name type="common">Yeast</name>
    <name type="synonym">Endomycopsis monosporus</name>
    <dbReference type="NCBI Taxonomy" id="43982"/>
    <lineage>
        <taxon>Eukaryota</taxon>
        <taxon>Fungi</taxon>
        <taxon>Dikarya</taxon>
        <taxon>Ascomycota</taxon>
        <taxon>Saccharomycotina</taxon>
        <taxon>Pichiomycetes</taxon>
        <taxon>Pichiales</taxon>
        <taxon>Pichiaceae</taxon>
        <taxon>Ambrosiozyma</taxon>
    </lineage>
</organism>